<evidence type="ECO:0000256" key="2">
    <source>
        <dbReference type="ARBA" id="ARBA00023315"/>
    </source>
</evidence>
<protein>
    <submittedName>
        <fullName evidence="4">RimJ/RimL family protein N-acetyltransferase</fullName>
    </submittedName>
</protein>
<dbReference type="CDD" id="cd04301">
    <property type="entry name" value="NAT_SF"/>
    <property type="match status" value="1"/>
</dbReference>
<dbReference type="EMBL" id="PYGD01000002">
    <property type="protein sequence ID" value="PSK93434.1"/>
    <property type="molecule type" value="Genomic_DNA"/>
</dbReference>
<dbReference type="RefSeq" id="WP_106522435.1">
    <property type="nucleotide sequence ID" value="NZ_PYGD01000002.1"/>
</dbReference>
<dbReference type="PANTHER" id="PTHR43877">
    <property type="entry name" value="AMINOALKYLPHOSPHONATE N-ACETYLTRANSFERASE-RELATED-RELATED"/>
    <property type="match status" value="1"/>
</dbReference>
<keyword evidence="1 4" id="KW-0808">Transferase</keyword>
<dbReference type="Proteomes" id="UP000240572">
    <property type="component" value="Unassembled WGS sequence"/>
</dbReference>
<name>A0A2P8D885_9BACT</name>
<evidence type="ECO:0000259" key="3">
    <source>
        <dbReference type="PROSITE" id="PS51186"/>
    </source>
</evidence>
<reference evidence="4 5" key="1">
    <citation type="submission" date="2018-03" db="EMBL/GenBank/DDBJ databases">
        <title>Genomic Encyclopedia of Type Strains, Phase III (KMG-III): the genomes of soil and plant-associated and newly described type strains.</title>
        <authorList>
            <person name="Whitman W."/>
        </authorList>
    </citation>
    <scope>NUCLEOTIDE SEQUENCE [LARGE SCALE GENOMIC DNA]</scope>
    <source>
        <strain evidence="4 5">CGMCC 1.12700</strain>
    </source>
</reference>
<proteinExistence type="predicted"/>
<keyword evidence="5" id="KW-1185">Reference proteome</keyword>
<dbReference type="Gene3D" id="3.40.630.30">
    <property type="match status" value="1"/>
</dbReference>
<dbReference type="AlphaFoldDB" id="A0A2P8D885"/>
<comment type="caution">
    <text evidence="4">The sequence shown here is derived from an EMBL/GenBank/DDBJ whole genome shotgun (WGS) entry which is preliminary data.</text>
</comment>
<dbReference type="PANTHER" id="PTHR43877:SF2">
    <property type="entry name" value="AMINOALKYLPHOSPHONATE N-ACETYLTRANSFERASE-RELATED"/>
    <property type="match status" value="1"/>
</dbReference>
<dbReference type="InterPro" id="IPR016181">
    <property type="entry name" value="Acyl_CoA_acyltransferase"/>
</dbReference>
<evidence type="ECO:0000256" key="1">
    <source>
        <dbReference type="ARBA" id="ARBA00022679"/>
    </source>
</evidence>
<dbReference type="GO" id="GO:0016747">
    <property type="term" value="F:acyltransferase activity, transferring groups other than amino-acyl groups"/>
    <property type="evidence" value="ECO:0007669"/>
    <property type="project" value="InterPro"/>
</dbReference>
<evidence type="ECO:0000313" key="5">
    <source>
        <dbReference type="Proteomes" id="UP000240572"/>
    </source>
</evidence>
<dbReference type="Pfam" id="PF00583">
    <property type="entry name" value="Acetyltransf_1"/>
    <property type="match status" value="1"/>
</dbReference>
<feature type="domain" description="N-acetyltransferase" evidence="3">
    <location>
        <begin position="16"/>
        <end position="182"/>
    </location>
</feature>
<evidence type="ECO:0000313" key="4">
    <source>
        <dbReference type="EMBL" id="PSK93434.1"/>
    </source>
</evidence>
<dbReference type="InterPro" id="IPR000182">
    <property type="entry name" value="GNAT_dom"/>
</dbReference>
<keyword evidence="2" id="KW-0012">Acyltransferase</keyword>
<organism evidence="4 5">
    <name type="scientific">Taibaiella chishuiensis</name>
    <dbReference type="NCBI Taxonomy" id="1434707"/>
    <lineage>
        <taxon>Bacteria</taxon>
        <taxon>Pseudomonadati</taxon>
        <taxon>Bacteroidota</taxon>
        <taxon>Chitinophagia</taxon>
        <taxon>Chitinophagales</taxon>
        <taxon>Chitinophagaceae</taxon>
        <taxon>Taibaiella</taxon>
    </lineage>
</organism>
<accession>A0A2P8D885</accession>
<dbReference type="SUPFAM" id="SSF55729">
    <property type="entry name" value="Acyl-CoA N-acyltransferases (Nat)"/>
    <property type="match status" value="1"/>
</dbReference>
<sequence>MKYPSIQATLKNGLDVTVSRCREEDAPGFIAMVKTYLSDSPCIPMLPEEFAHSIEEQQALIRRFAAQENSLALVARHEGQIVGNIELTGSPRLMMRHTAMVGMGMLRAWRGCGLGTLLLREVINWAVGNPVLEKLWLEVYAENEAGLQLYRRCGFEEMGRSPGFFKRDGIYSDKVLMGRDVAEGRSYL</sequence>
<dbReference type="PROSITE" id="PS51186">
    <property type="entry name" value="GNAT"/>
    <property type="match status" value="1"/>
</dbReference>
<dbReference type="OrthoDB" id="948250at2"/>
<dbReference type="InterPro" id="IPR050832">
    <property type="entry name" value="Bact_Acetyltransf"/>
</dbReference>
<gene>
    <name evidence="4" type="ORF">B0I18_102404</name>
</gene>